<keyword evidence="4" id="KW-1185">Reference proteome</keyword>
<name>A0A2U1UBD3_9GAMM</name>
<dbReference type="AlphaFoldDB" id="A0A2U1UBD3"/>
<comment type="similarity">
    <text evidence="1">Belongs to the short-chain dehydrogenases/reductases (SDR) family.</text>
</comment>
<protein>
    <submittedName>
        <fullName evidence="3">Oxidoreductase</fullName>
    </submittedName>
</protein>
<dbReference type="CDD" id="cd05233">
    <property type="entry name" value="SDR_c"/>
    <property type="match status" value="1"/>
</dbReference>
<evidence type="ECO:0000313" key="3">
    <source>
        <dbReference type="EMBL" id="PWC18973.1"/>
    </source>
</evidence>
<dbReference type="FunFam" id="3.40.50.720:FF:000173">
    <property type="entry name" value="3-oxoacyl-[acyl-carrier protein] reductase"/>
    <property type="match status" value="1"/>
</dbReference>
<dbReference type="Proteomes" id="UP000296159">
    <property type="component" value="Unassembled WGS sequence"/>
</dbReference>
<dbReference type="InterPro" id="IPR020904">
    <property type="entry name" value="Sc_DH/Rdtase_CS"/>
</dbReference>
<accession>A0A2U1UBD3</accession>
<dbReference type="PANTHER" id="PTHR42760:SF133">
    <property type="entry name" value="3-OXOACYL-[ACYL-CARRIER-PROTEIN] REDUCTASE"/>
    <property type="match status" value="1"/>
</dbReference>
<dbReference type="InterPro" id="IPR002347">
    <property type="entry name" value="SDR_fam"/>
</dbReference>
<reference evidence="3 4" key="1">
    <citation type="submission" date="2018-04" db="EMBL/GenBank/DDBJ databases">
        <title>Brenneria corticis sp.nov.</title>
        <authorList>
            <person name="Li Y."/>
        </authorList>
    </citation>
    <scope>NUCLEOTIDE SEQUENCE [LARGE SCALE GENOMIC DNA]</scope>
    <source>
        <strain evidence="3 4">CFCC 11842</strain>
    </source>
</reference>
<dbReference type="Gene3D" id="3.40.50.720">
    <property type="entry name" value="NAD(P)-binding Rossmann-like Domain"/>
    <property type="match status" value="1"/>
</dbReference>
<dbReference type="PANTHER" id="PTHR42760">
    <property type="entry name" value="SHORT-CHAIN DEHYDROGENASES/REDUCTASES FAMILY MEMBER"/>
    <property type="match status" value="1"/>
</dbReference>
<comment type="caution">
    <text evidence="3">The sequence shown here is derived from an EMBL/GenBank/DDBJ whole genome shotgun (WGS) entry which is preliminary data.</text>
</comment>
<keyword evidence="2" id="KW-0560">Oxidoreductase</keyword>
<dbReference type="PRINTS" id="PR00080">
    <property type="entry name" value="SDRFAMILY"/>
</dbReference>
<dbReference type="InterPro" id="IPR036291">
    <property type="entry name" value="NAD(P)-bd_dom_sf"/>
</dbReference>
<dbReference type="PRINTS" id="PR00081">
    <property type="entry name" value="GDHRDH"/>
</dbReference>
<gene>
    <name evidence="3" type="ORF">DDT56_03250</name>
</gene>
<sequence length="264" mass="28309">MEFANKKVVITGAAGIFGRWIAAWFAREGAHLCLSDNRAEALEATVRELGLDAATTLRHTTELTDDRSLLDLAALVRQSWGAPDIVINNAGIYTRFALLEMDLADWDRVFDVNLRAPFVLTREMARLMIDAGRQGSIVNISSGAARKMNQNSAPYCTSKSALERLSKGFALELAEYGIRVNVVEPGFAPGSEVSRLSADYVEAMLARIPLGRASGPEDAPAAIGYLCSERAGFITGAVLSVDGGNSIGTYQRPRPTAGQGQSDG</sequence>
<dbReference type="SUPFAM" id="SSF51735">
    <property type="entry name" value="NAD(P)-binding Rossmann-fold domains"/>
    <property type="match status" value="1"/>
</dbReference>
<evidence type="ECO:0000256" key="1">
    <source>
        <dbReference type="ARBA" id="ARBA00006484"/>
    </source>
</evidence>
<dbReference type="Pfam" id="PF13561">
    <property type="entry name" value="adh_short_C2"/>
    <property type="match status" value="1"/>
</dbReference>
<evidence type="ECO:0000313" key="4">
    <source>
        <dbReference type="Proteomes" id="UP000296159"/>
    </source>
</evidence>
<dbReference type="PROSITE" id="PS00061">
    <property type="entry name" value="ADH_SHORT"/>
    <property type="match status" value="1"/>
</dbReference>
<organism evidence="3 4">
    <name type="scientific">Brenneria corticis</name>
    <dbReference type="NCBI Taxonomy" id="2173106"/>
    <lineage>
        <taxon>Bacteria</taxon>
        <taxon>Pseudomonadati</taxon>
        <taxon>Pseudomonadota</taxon>
        <taxon>Gammaproteobacteria</taxon>
        <taxon>Enterobacterales</taxon>
        <taxon>Pectobacteriaceae</taxon>
        <taxon>Brenneria</taxon>
    </lineage>
</organism>
<dbReference type="RefSeq" id="WP_136165066.1">
    <property type="nucleotide sequence ID" value="NZ_KZ819072.1"/>
</dbReference>
<proteinExistence type="inferred from homology"/>
<evidence type="ECO:0000256" key="2">
    <source>
        <dbReference type="ARBA" id="ARBA00023002"/>
    </source>
</evidence>
<dbReference type="EMBL" id="QDKH01000003">
    <property type="protein sequence ID" value="PWC18973.1"/>
    <property type="molecule type" value="Genomic_DNA"/>
</dbReference>
<dbReference type="GO" id="GO:0016616">
    <property type="term" value="F:oxidoreductase activity, acting on the CH-OH group of donors, NAD or NADP as acceptor"/>
    <property type="evidence" value="ECO:0007669"/>
    <property type="project" value="TreeGrafter"/>
</dbReference>